<organism evidence="2 3">
    <name type="scientific">Candidatus Magnetobacterium bavaricum</name>
    <dbReference type="NCBI Taxonomy" id="29290"/>
    <lineage>
        <taxon>Bacteria</taxon>
        <taxon>Pseudomonadati</taxon>
        <taxon>Nitrospirota</taxon>
        <taxon>Thermodesulfovibrionia</taxon>
        <taxon>Thermodesulfovibrionales</taxon>
        <taxon>Candidatus Magnetobacteriaceae</taxon>
        <taxon>Candidatus Magnetobacterium</taxon>
    </lineage>
</organism>
<dbReference type="AlphaFoldDB" id="A0A0F3GI23"/>
<evidence type="ECO:0000313" key="3">
    <source>
        <dbReference type="Proteomes" id="UP000033423"/>
    </source>
</evidence>
<evidence type="ECO:0000256" key="1">
    <source>
        <dbReference type="SAM" id="Phobius"/>
    </source>
</evidence>
<feature type="transmembrane region" description="Helical" evidence="1">
    <location>
        <begin position="44"/>
        <end position="64"/>
    </location>
</feature>
<keyword evidence="3" id="KW-1185">Reference proteome</keyword>
<reference evidence="2 3" key="1">
    <citation type="submission" date="2015-02" db="EMBL/GenBank/DDBJ databases">
        <title>Single-cell genomics of uncultivated deep-branching MTB reveals a conserved set of magnetosome genes.</title>
        <authorList>
            <person name="Kolinko S."/>
            <person name="Richter M."/>
            <person name="Glockner F.O."/>
            <person name="Brachmann A."/>
            <person name="Schuler D."/>
        </authorList>
    </citation>
    <scope>NUCLEOTIDE SEQUENCE [LARGE SCALE GENOMIC DNA]</scope>
    <source>
        <strain evidence="2">TM-1</strain>
    </source>
</reference>
<dbReference type="EMBL" id="LACI01002674">
    <property type="protein sequence ID" value="KJU81477.1"/>
    <property type="molecule type" value="Genomic_DNA"/>
</dbReference>
<protein>
    <submittedName>
        <fullName evidence="2">Membrane protein</fullName>
    </submittedName>
</protein>
<comment type="caution">
    <text evidence="2">The sequence shown here is derived from an EMBL/GenBank/DDBJ whole genome shotgun (WGS) entry which is preliminary data.</text>
</comment>
<name>A0A0F3GI23_9BACT</name>
<proteinExistence type="predicted"/>
<dbReference type="Proteomes" id="UP000033423">
    <property type="component" value="Unassembled WGS sequence"/>
</dbReference>
<keyword evidence="1" id="KW-0472">Membrane</keyword>
<keyword evidence="1" id="KW-0812">Transmembrane</keyword>
<gene>
    <name evidence="2" type="ORF">MBAV_006330</name>
</gene>
<accession>A0A0F3GI23</accession>
<sequence length="117" mass="13550">MAWIMIRDGYFSSVGSPAVVVILPSQSLYGRVVNLRSSLLVQDYHISMLVFAVFFLNSGFEATARRYNIMLRIFLTNKLTPLWYNNDMKHMHGIEHYRVKGAYLCPGRLAPHLRAWE</sequence>
<evidence type="ECO:0000313" key="2">
    <source>
        <dbReference type="EMBL" id="KJU81477.1"/>
    </source>
</evidence>
<keyword evidence="1" id="KW-1133">Transmembrane helix</keyword>